<name>A0A9Q3FID0_9BASI</name>
<dbReference type="AlphaFoldDB" id="A0A9Q3FID0"/>
<keyword evidence="2" id="KW-1185">Reference proteome</keyword>
<proteinExistence type="predicted"/>
<protein>
    <submittedName>
        <fullName evidence="1">Uncharacterized protein</fullName>
    </submittedName>
</protein>
<sequence>MNTNNRNMLRWQIAIQEYRGNMNIVYKEGKIHTNEDGLSKWPLDNFKSNTAYDPEVEDKVPIHFMEIDRRKDFRFSEWESVDTDS</sequence>
<accession>A0A9Q3FID0</accession>
<evidence type="ECO:0000313" key="2">
    <source>
        <dbReference type="Proteomes" id="UP000765509"/>
    </source>
</evidence>
<evidence type="ECO:0000313" key="1">
    <source>
        <dbReference type="EMBL" id="MBW0537557.1"/>
    </source>
</evidence>
<organism evidence="1 2">
    <name type="scientific">Austropuccinia psidii MF-1</name>
    <dbReference type="NCBI Taxonomy" id="1389203"/>
    <lineage>
        <taxon>Eukaryota</taxon>
        <taxon>Fungi</taxon>
        <taxon>Dikarya</taxon>
        <taxon>Basidiomycota</taxon>
        <taxon>Pucciniomycotina</taxon>
        <taxon>Pucciniomycetes</taxon>
        <taxon>Pucciniales</taxon>
        <taxon>Sphaerophragmiaceae</taxon>
        <taxon>Austropuccinia</taxon>
    </lineage>
</organism>
<comment type="caution">
    <text evidence="1">The sequence shown here is derived from an EMBL/GenBank/DDBJ whole genome shotgun (WGS) entry which is preliminary data.</text>
</comment>
<gene>
    <name evidence="1" type="ORF">O181_077272</name>
</gene>
<dbReference type="EMBL" id="AVOT02042167">
    <property type="protein sequence ID" value="MBW0537557.1"/>
    <property type="molecule type" value="Genomic_DNA"/>
</dbReference>
<dbReference type="Proteomes" id="UP000765509">
    <property type="component" value="Unassembled WGS sequence"/>
</dbReference>
<reference evidence="1" key="1">
    <citation type="submission" date="2021-03" db="EMBL/GenBank/DDBJ databases">
        <title>Draft genome sequence of rust myrtle Austropuccinia psidii MF-1, a brazilian biotype.</title>
        <authorList>
            <person name="Quecine M.C."/>
            <person name="Pachon D.M.R."/>
            <person name="Bonatelli M.L."/>
            <person name="Correr F.H."/>
            <person name="Franceschini L.M."/>
            <person name="Leite T.F."/>
            <person name="Margarido G.R.A."/>
            <person name="Almeida C.A."/>
            <person name="Ferrarezi J.A."/>
            <person name="Labate C.A."/>
        </authorList>
    </citation>
    <scope>NUCLEOTIDE SEQUENCE</scope>
    <source>
        <strain evidence="1">MF-1</strain>
    </source>
</reference>